<dbReference type="AlphaFoldDB" id="A0A1I5XKP2"/>
<organism evidence="2 3">
    <name type="scientific">Butyrivibrio proteoclasticus</name>
    <dbReference type="NCBI Taxonomy" id="43305"/>
    <lineage>
        <taxon>Bacteria</taxon>
        <taxon>Bacillati</taxon>
        <taxon>Bacillota</taxon>
        <taxon>Clostridia</taxon>
        <taxon>Lachnospirales</taxon>
        <taxon>Lachnospiraceae</taxon>
        <taxon>Butyrivibrio</taxon>
    </lineage>
</organism>
<dbReference type="EMBL" id="FOXO01000034">
    <property type="protein sequence ID" value="SFQ32480.1"/>
    <property type="molecule type" value="Genomic_DNA"/>
</dbReference>
<gene>
    <name evidence="2" type="ORF">SAMN04487928_1343</name>
</gene>
<evidence type="ECO:0000313" key="3">
    <source>
        <dbReference type="Proteomes" id="UP000182624"/>
    </source>
</evidence>
<dbReference type="RefSeq" id="WP_074891241.1">
    <property type="nucleotide sequence ID" value="NZ_FOXO01000034.1"/>
</dbReference>
<reference evidence="3" key="1">
    <citation type="submission" date="2016-10" db="EMBL/GenBank/DDBJ databases">
        <authorList>
            <person name="Varghese N."/>
            <person name="Submissions S."/>
        </authorList>
    </citation>
    <scope>NUCLEOTIDE SEQUENCE [LARGE SCALE GENOMIC DNA]</scope>
    <source>
        <strain evidence="3">P18</strain>
    </source>
</reference>
<feature type="transmembrane region" description="Helical" evidence="1">
    <location>
        <begin position="192"/>
        <end position="210"/>
    </location>
</feature>
<accession>A0A1I5XKP2</accession>
<evidence type="ECO:0000256" key="1">
    <source>
        <dbReference type="SAM" id="Phobius"/>
    </source>
</evidence>
<dbReference type="Proteomes" id="UP000182624">
    <property type="component" value="Unassembled WGS sequence"/>
</dbReference>
<keyword evidence="1" id="KW-0472">Membrane</keyword>
<keyword evidence="1" id="KW-1133">Transmembrane helix</keyword>
<protein>
    <submittedName>
        <fullName evidence="2">Uncharacterized protein</fullName>
    </submittedName>
</protein>
<keyword evidence="3" id="KW-1185">Reference proteome</keyword>
<proteinExistence type="predicted"/>
<name>A0A1I5XKP2_9FIRM</name>
<dbReference type="OrthoDB" id="2003397at2"/>
<keyword evidence="1" id="KW-0812">Transmembrane</keyword>
<evidence type="ECO:0000313" key="2">
    <source>
        <dbReference type="EMBL" id="SFQ32480.1"/>
    </source>
</evidence>
<sequence length="217" mass="24357">MHESTNINYGEGTVTIIANSDSLTEIAAPIIRAGDYNEIVTSCLTKKEMNEVFEGESAEIVFYYTMLDAAPSEAVKEQFYEIKNSDSNLSRYTEGFFMNVSAQKSIGSETEIDIYTLNNEVELQIEIPLFLRKAGRSYACIVNNMGVCKVLTDVDVDAETFSISTDCTGNYMLLYKDSSFTAEEQQILHKPAQYLFIIGIIALLGLWFILDKIHSQK</sequence>